<protein>
    <submittedName>
        <fullName evidence="1">Uncharacterized protein</fullName>
    </submittedName>
</protein>
<dbReference type="Proteomes" id="UP001054902">
    <property type="component" value="Unassembled WGS sequence"/>
</dbReference>
<evidence type="ECO:0000313" key="2">
    <source>
        <dbReference type="Proteomes" id="UP001054902"/>
    </source>
</evidence>
<proteinExistence type="predicted"/>
<dbReference type="AlphaFoldDB" id="A0AAD3D7P9"/>
<evidence type="ECO:0000313" key="1">
    <source>
        <dbReference type="EMBL" id="GFH58972.1"/>
    </source>
</evidence>
<dbReference type="EMBL" id="BLLK01000062">
    <property type="protein sequence ID" value="GFH58972.1"/>
    <property type="molecule type" value="Genomic_DNA"/>
</dbReference>
<accession>A0AAD3D7P9</accession>
<organism evidence="1 2">
    <name type="scientific">Chaetoceros tenuissimus</name>
    <dbReference type="NCBI Taxonomy" id="426638"/>
    <lineage>
        <taxon>Eukaryota</taxon>
        <taxon>Sar</taxon>
        <taxon>Stramenopiles</taxon>
        <taxon>Ochrophyta</taxon>
        <taxon>Bacillariophyta</taxon>
        <taxon>Coscinodiscophyceae</taxon>
        <taxon>Chaetocerotophycidae</taxon>
        <taxon>Chaetocerotales</taxon>
        <taxon>Chaetocerotaceae</taxon>
        <taxon>Chaetoceros</taxon>
    </lineage>
</organism>
<gene>
    <name evidence="1" type="ORF">CTEN210_15448</name>
</gene>
<keyword evidence="2" id="KW-1185">Reference proteome</keyword>
<reference evidence="1 2" key="1">
    <citation type="journal article" date="2021" name="Sci. Rep.">
        <title>The genome of the diatom Chaetoceros tenuissimus carries an ancient integrated fragment of an extant virus.</title>
        <authorList>
            <person name="Hongo Y."/>
            <person name="Kimura K."/>
            <person name="Takaki Y."/>
            <person name="Yoshida Y."/>
            <person name="Baba S."/>
            <person name="Kobayashi G."/>
            <person name="Nagasaki K."/>
            <person name="Hano T."/>
            <person name="Tomaru Y."/>
        </authorList>
    </citation>
    <scope>NUCLEOTIDE SEQUENCE [LARGE SCALE GENOMIC DNA]</scope>
    <source>
        <strain evidence="1 2">NIES-3715</strain>
    </source>
</reference>
<sequence>MSDAKYEEVTNYFKERMAESKKIAAGRGKEARIAAAEAKKASGVQTWRQMTGVRLMAHEISHVGNKPFMIGFAVVAGLGLVAQTKFSDDAKANSEYWSTFHGDGKKAGHH</sequence>
<comment type="caution">
    <text evidence="1">The sequence shown here is derived from an EMBL/GenBank/DDBJ whole genome shotgun (WGS) entry which is preliminary data.</text>
</comment>
<name>A0AAD3D7P9_9STRA</name>